<keyword evidence="1" id="KW-1133">Transmembrane helix</keyword>
<evidence type="ECO:0000256" key="1">
    <source>
        <dbReference type="SAM" id="Phobius"/>
    </source>
</evidence>
<keyword evidence="1" id="KW-0812">Transmembrane</keyword>
<evidence type="ECO:0000313" key="2">
    <source>
        <dbReference type="EMBL" id="KGX83204.1"/>
    </source>
</evidence>
<keyword evidence="3" id="KW-1185">Reference proteome</keyword>
<feature type="transmembrane region" description="Helical" evidence="1">
    <location>
        <begin position="38"/>
        <end position="59"/>
    </location>
</feature>
<evidence type="ECO:0000313" key="3">
    <source>
        <dbReference type="Proteomes" id="UP000030403"/>
    </source>
</evidence>
<proteinExistence type="predicted"/>
<feature type="transmembrane region" description="Helical" evidence="1">
    <location>
        <begin position="6"/>
        <end position="22"/>
    </location>
</feature>
<gene>
    <name evidence="2" type="ORF">N783_05750</name>
</gene>
<reference evidence="2 3" key="1">
    <citation type="submission" date="2013-08" db="EMBL/GenBank/DDBJ databases">
        <authorList>
            <person name="Huang J."/>
            <person name="Wang G."/>
        </authorList>
    </citation>
    <scope>NUCLEOTIDE SEQUENCE [LARGE SCALE GENOMIC DNA]</scope>
    <source>
        <strain evidence="2 3">BH030004</strain>
    </source>
</reference>
<dbReference type="AlphaFoldDB" id="A0A0A5FTG9"/>
<accession>A0A0A5FTG9</accession>
<keyword evidence="1" id="KW-0472">Membrane</keyword>
<name>A0A0A5FTG9_9BACI</name>
<sequence length="91" mass="10659">MNDFIWLILLLSINFGVLLFLNKKHKKMFPNNTFQKSLLNIILFFFFLLSGMVIIASTLETIDVIKNDMIYRSGNPSADIIHNLYNFFQKP</sequence>
<comment type="caution">
    <text evidence="2">The sequence shown here is derived from an EMBL/GenBank/DDBJ whole genome shotgun (WGS) entry which is preliminary data.</text>
</comment>
<organism evidence="2 3">
    <name type="scientific">Pontibacillus marinus BH030004 = DSM 16465</name>
    <dbReference type="NCBI Taxonomy" id="1385511"/>
    <lineage>
        <taxon>Bacteria</taxon>
        <taxon>Bacillati</taxon>
        <taxon>Bacillota</taxon>
        <taxon>Bacilli</taxon>
        <taxon>Bacillales</taxon>
        <taxon>Bacillaceae</taxon>
        <taxon>Pontibacillus</taxon>
    </lineage>
</organism>
<dbReference type="Proteomes" id="UP000030403">
    <property type="component" value="Unassembled WGS sequence"/>
</dbReference>
<protein>
    <submittedName>
        <fullName evidence="2">Uncharacterized protein</fullName>
    </submittedName>
</protein>
<dbReference type="EMBL" id="AVPF01000136">
    <property type="protein sequence ID" value="KGX83204.1"/>
    <property type="molecule type" value="Genomic_DNA"/>
</dbReference>